<gene>
    <name evidence="5" type="primary">vapC</name>
    <name evidence="8" type="ORF">J1836_004580</name>
    <name evidence="7" type="ORF">J1836_08250</name>
</gene>
<keyword evidence="5" id="KW-0460">Magnesium</keyword>
<comment type="similarity">
    <text evidence="5">Belongs to the PINc/VapC protein family.</text>
</comment>
<evidence type="ECO:0000256" key="1">
    <source>
        <dbReference type="ARBA" id="ARBA00022649"/>
    </source>
</evidence>
<keyword evidence="2 5" id="KW-0540">Nuclease</keyword>
<keyword evidence="3 5" id="KW-0479">Metal-binding</keyword>
<keyword evidence="4 5" id="KW-0378">Hydrolase</keyword>
<evidence type="ECO:0000256" key="5">
    <source>
        <dbReference type="HAMAP-Rule" id="MF_00265"/>
    </source>
</evidence>
<dbReference type="GO" id="GO:0090729">
    <property type="term" value="F:toxin activity"/>
    <property type="evidence" value="ECO:0007669"/>
    <property type="project" value="UniProtKB-KW"/>
</dbReference>
<dbReference type="GO" id="GO:0004521">
    <property type="term" value="F:RNA endonuclease activity"/>
    <property type="evidence" value="ECO:0007669"/>
    <property type="project" value="InterPro"/>
</dbReference>
<protein>
    <recommendedName>
        <fullName evidence="5">Ribonuclease VapC</fullName>
        <shortName evidence="5">RNase VapC</shortName>
        <ecNumber evidence="5">3.1.-.-</ecNumber>
    </recommendedName>
    <alternativeName>
        <fullName evidence="5">Toxin VapC</fullName>
    </alternativeName>
</protein>
<dbReference type="HAMAP" id="MF_00265">
    <property type="entry name" value="VapC_Nob1"/>
    <property type="match status" value="1"/>
</dbReference>
<dbReference type="InterPro" id="IPR039018">
    <property type="entry name" value="VapC20-like"/>
</dbReference>
<dbReference type="GO" id="GO:0016075">
    <property type="term" value="P:rRNA catabolic process"/>
    <property type="evidence" value="ECO:0007669"/>
    <property type="project" value="TreeGrafter"/>
</dbReference>
<dbReference type="InterPro" id="IPR022907">
    <property type="entry name" value="VapC_family"/>
</dbReference>
<dbReference type="GO" id="GO:0016787">
    <property type="term" value="F:hydrolase activity"/>
    <property type="evidence" value="ECO:0007669"/>
    <property type="project" value="UniProtKB-KW"/>
</dbReference>
<evidence type="ECO:0000313" key="9">
    <source>
        <dbReference type="Proteomes" id="UP000664466"/>
    </source>
</evidence>
<comment type="cofactor">
    <cofactor evidence="5">
        <name>Mg(2+)</name>
        <dbReference type="ChEBI" id="CHEBI:18420"/>
    </cofactor>
</comment>
<feature type="domain" description="PIN" evidence="6">
    <location>
        <begin position="2"/>
        <end position="117"/>
    </location>
</feature>
<dbReference type="RefSeq" id="WP_207250661.1">
    <property type="nucleotide sequence ID" value="NZ_JAFMPM010000006.1"/>
</dbReference>
<dbReference type="EMBL" id="JAFMPM010000006">
    <property type="protein sequence ID" value="MBO0612916.1"/>
    <property type="molecule type" value="Genomic_DNA"/>
</dbReference>
<organism evidence="8">
    <name type="scientific">Thiothrix fructosivorans</name>
    <dbReference type="NCBI Taxonomy" id="111770"/>
    <lineage>
        <taxon>Bacteria</taxon>
        <taxon>Pseudomonadati</taxon>
        <taxon>Pseudomonadota</taxon>
        <taxon>Gammaproteobacteria</taxon>
        <taxon>Thiotrichales</taxon>
        <taxon>Thiotrichaceae</taxon>
        <taxon>Thiothrix</taxon>
    </lineage>
</organism>
<evidence type="ECO:0000313" key="8">
    <source>
        <dbReference type="EMBL" id="QTX11631.1"/>
    </source>
</evidence>
<evidence type="ECO:0000256" key="3">
    <source>
        <dbReference type="ARBA" id="ARBA00022723"/>
    </source>
</evidence>
<reference evidence="7 9" key="1">
    <citation type="submission" date="2021-03" db="EMBL/GenBank/DDBJ databases">
        <title>Draft genome and methylome analysis of Thiotrix fructosivoruns ATCC 49748.</title>
        <authorList>
            <person name="Fomenkov A."/>
            <person name="Grabovich M.Y."/>
            <person name="Roberts R.J."/>
        </authorList>
    </citation>
    <scope>NUCLEOTIDE SEQUENCE [LARGE SCALE GENOMIC DNA]</scope>
    <source>
        <strain evidence="7 9">ATCC 49748</strain>
    </source>
</reference>
<evidence type="ECO:0000259" key="6">
    <source>
        <dbReference type="Pfam" id="PF01850"/>
    </source>
</evidence>
<reference evidence="8" key="2">
    <citation type="submission" date="2021-04" db="EMBL/GenBank/DDBJ databases">
        <title>Complete Genome and methylome analysis of Thiothrix fructosivorans ATCC 49748.</title>
        <authorList>
            <person name="Fomenkov A."/>
            <person name="Sun L."/>
            <person name="Vincze T."/>
            <person name="Grabovich M.Y."/>
            <person name="Roberts R.J."/>
        </authorList>
    </citation>
    <scope>NUCLEOTIDE SEQUENCE</scope>
    <source>
        <strain evidence="8">ATCC 49748</strain>
    </source>
</reference>
<evidence type="ECO:0000313" key="7">
    <source>
        <dbReference type="EMBL" id="MBO0612916.1"/>
    </source>
</evidence>
<feature type="binding site" evidence="5">
    <location>
        <position position="96"/>
    </location>
    <ligand>
        <name>Mg(2+)</name>
        <dbReference type="ChEBI" id="CHEBI:18420"/>
    </ligand>
</feature>
<dbReference type="AlphaFoldDB" id="A0A8B0SKL1"/>
<evidence type="ECO:0000256" key="4">
    <source>
        <dbReference type="ARBA" id="ARBA00022801"/>
    </source>
</evidence>
<dbReference type="Gene3D" id="3.40.50.1010">
    <property type="entry name" value="5'-nuclease"/>
    <property type="match status" value="1"/>
</dbReference>
<keyword evidence="5" id="KW-0800">Toxin</keyword>
<dbReference type="PANTHER" id="PTHR42188:SF1">
    <property type="entry name" value="23S RRNA-SPECIFIC ENDONUCLEASE VAPC20"/>
    <property type="match status" value="1"/>
</dbReference>
<keyword evidence="9" id="KW-1185">Reference proteome</keyword>
<keyword evidence="1 5" id="KW-1277">Toxin-antitoxin system</keyword>
<dbReference type="Proteomes" id="UP000664466">
    <property type="component" value="Unassembled WGS sequence"/>
</dbReference>
<feature type="binding site" evidence="5">
    <location>
        <position position="5"/>
    </location>
    <ligand>
        <name>Mg(2+)</name>
        <dbReference type="ChEBI" id="CHEBI:18420"/>
    </ligand>
</feature>
<proteinExistence type="inferred from homology"/>
<dbReference type="PANTHER" id="PTHR42188">
    <property type="entry name" value="23S RRNA-SPECIFIC ENDONUCLEASE VAPC20"/>
    <property type="match status" value="1"/>
</dbReference>
<accession>A0A8B0SKL1</accession>
<name>A0A8B0SKL1_9GAMM</name>
<dbReference type="GO" id="GO:0000287">
    <property type="term" value="F:magnesium ion binding"/>
    <property type="evidence" value="ECO:0007669"/>
    <property type="project" value="UniProtKB-UniRule"/>
</dbReference>
<dbReference type="EMBL" id="CP072748">
    <property type="protein sequence ID" value="QTX11631.1"/>
    <property type="molecule type" value="Genomic_DNA"/>
</dbReference>
<dbReference type="EC" id="3.1.-.-" evidence="5"/>
<dbReference type="Pfam" id="PF01850">
    <property type="entry name" value="PIN"/>
    <property type="match status" value="1"/>
</dbReference>
<dbReference type="InterPro" id="IPR029060">
    <property type="entry name" value="PIN-like_dom_sf"/>
</dbReference>
<dbReference type="SUPFAM" id="SSF88723">
    <property type="entry name" value="PIN domain-like"/>
    <property type="match status" value="1"/>
</dbReference>
<evidence type="ECO:0000256" key="2">
    <source>
        <dbReference type="ARBA" id="ARBA00022722"/>
    </source>
</evidence>
<comment type="function">
    <text evidence="5">Toxic component of a toxin-antitoxin (TA) system. An RNase.</text>
</comment>
<sequence>MILMDTGPLVALFDPQDPYHKHCSGLLKTIREPLITTIPVLTEVFHLLSPDSQGSKALRQFIERKALSVWFMDESALSTALNLMEKYIDRPMDLADASLVVAAQRLGTNRVFTVDRNDFFVYRVAVGHELRAFDVII</sequence>
<dbReference type="InterPro" id="IPR002716">
    <property type="entry name" value="PIN_dom"/>
</dbReference>